<dbReference type="Pfam" id="PF02735">
    <property type="entry name" value="Ku"/>
    <property type="match status" value="1"/>
</dbReference>
<dbReference type="PANTHER" id="PTHR41251:SF1">
    <property type="entry name" value="NON-HOMOLOGOUS END JOINING PROTEIN KU"/>
    <property type="match status" value="1"/>
</dbReference>
<accession>A0A537J0H3</accession>
<evidence type="ECO:0000313" key="6">
    <source>
        <dbReference type="Proteomes" id="UP000318834"/>
    </source>
</evidence>
<reference evidence="5 6" key="1">
    <citation type="journal article" date="2019" name="Nat. Microbiol.">
        <title>Mediterranean grassland soil C-N compound turnover is dependent on rainfall and depth, and is mediated by genomically divergent microorganisms.</title>
        <authorList>
            <person name="Diamond S."/>
            <person name="Andeer P.F."/>
            <person name="Li Z."/>
            <person name="Crits-Christoph A."/>
            <person name="Burstein D."/>
            <person name="Anantharaman K."/>
            <person name="Lane K.R."/>
            <person name="Thomas B.C."/>
            <person name="Pan C."/>
            <person name="Northen T.R."/>
            <person name="Banfield J.F."/>
        </authorList>
    </citation>
    <scope>NUCLEOTIDE SEQUENCE [LARGE SCALE GENOMIC DNA]</scope>
    <source>
        <strain evidence="5">NP_8</strain>
    </source>
</reference>
<feature type="domain" description="Ku" evidence="4">
    <location>
        <begin position="52"/>
        <end position="180"/>
    </location>
</feature>
<comment type="subunit">
    <text evidence="2">Homodimer. Interacts with LigD.</text>
</comment>
<comment type="caution">
    <text evidence="5">The sequence shown here is derived from an EMBL/GenBank/DDBJ whole genome shotgun (WGS) entry which is preliminary data.</text>
</comment>
<comment type="function">
    <text evidence="2">With LigD forms a non-homologous end joining (NHEJ) DNA repair enzyme, which repairs dsDNA breaks with reduced fidelity. Binds linear dsDNA with 5'- and 3'- overhangs but not closed circular dsDNA nor ssDNA. Recruits and stimulates the ligase activity of LigD.</text>
</comment>
<dbReference type="EMBL" id="VBAP01000009">
    <property type="protein sequence ID" value="TMI76812.1"/>
    <property type="molecule type" value="Genomic_DNA"/>
</dbReference>
<name>A0A537J0H3_9BACT</name>
<feature type="region of interest" description="Disordered" evidence="3">
    <location>
        <begin position="252"/>
        <end position="283"/>
    </location>
</feature>
<dbReference type="GO" id="GO:0006303">
    <property type="term" value="P:double-strand break repair via nonhomologous end joining"/>
    <property type="evidence" value="ECO:0007669"/>
    <property type="project" value="UniProtKB-UniRule"/>
</dbReference>
<dbReference type="NCBIfam" id="TIGR02772">
    <property type="entry name" value="Ku_bact"/>
    <property type="match status" value="1"/>
</dbReference>
<dbReference type="InterPro" id="IPR016194">
    <property type="entry name" value="SPOC-like_C_dom_sf"/>
</dbReference>
<evidence type="ECO:0000259" key="4">
    <source>
        <dbReference type="SMART" id="SM00559"/>
    </source>
</evidence>
<dbReference type="CDD" id="cd00789">
    <property type="entry name" value="KU_like"/>
    <property type="match status" value="1"/>
</dbReference>
<dbReference type="SMART" id="SM00559">
    <property type="entry name" value="Ku78"/>
    <property type="match status" value="1"/>
</dbReference>
<dbReference type="InterPro" id="IPR006164">
    <property type="entry name" value="DNA_bd_Ku70/Ku80"/>
</dbReference>
<keyword evidence="2" id="KW-0227">DNA damage</keyword>
<dbReference type="Gene3D" id="2.40.290.10">
    <property type="match status" value="1"/>
</dbReference>
<dbReference type="PANTHER" id="PTHR41251">
    <property type="entry name" value="NON-HOMOLOGOUS END JOINING PROTEIN KU"/>
    <property type="match status" value="1"/>
</dbReference>
<gene>
    <name evidence="2" type="primary">ku</name>
    <name evidence="5" type="ORF">E6H05_02060</name>
</gene>
<evidence type="ECO:0000256" key="3">
    <source>
        <dbReference type="SAM" id="MobiDB-lite"/>
    </source>
</evidence>
<evidence type="ECO:0000313" key="5">
    <source>
        <dbReference type="EMBL" id="TMI76812.1"/>
    </source>
</evidence>
<dbReference type="GO" id="GO:0006310">
    <property type="term" value="P:DNA recombination"/>
    <property type="evidence" value="ECO:0007669"/>
    <property type="project" value="UniProtKB-KW"/>
</dbReference>
<dbReference type="GO" id="GO:0003690">
    <property type="term" value="F:double-stranded DNA binding"/>
    <property type="evidence" value="ECO:0007669"/>
    <property type="project" value="UniProtKB-UniRule"/>
</dbReference>
<keyword evidence="2" id="KW-0233">DNA recombination</keyword>
<evidence type="ECO:0000256" key="1">
    <source>
        <dbReference type="ARBA" id="ARBA00023125"/>
    </source>
</evidence>
<dbReference type="HAMAP" id="MF_01875">
    <property type="entry name" value="Prokaryotic_Ku"/>
    <property type="match status" value="1"/>
</dbReference>
<protein>
    <recommendedName>
        <fullName evidence="2">Non-homologous end joining protein Ku</fullName>
    </recommendedName>
</protein>
<organism evidence="5 6">
    <name type="scientific">Candidatus Segetimicrobium genomatis</name>
    <dbReference type="NCBI Taxonomy" id="2569760"/>
    <lineage>
        <taxon>Bacteria</taxon>
        <taxon>Bacillati</taxon>
        <taxon>Candidatus Sysuimicrobiota</taxon>
        <taxon>Candidatus Sysuimicrobiia</taxon>
        <taxon>Candidatus Sysuimicrobiales</taxon>
        <taxon>Candidatus Segetimicrobiaceae</taxon>
        <taxon>Candidatus Segetimicrobium</taxon>
    </lineage>
</organism>
<proteinExistence type="inferred from homology"/>
<comment type="similarity">
    <text evidence="2">Belongs to the prokaryotic Ku family.</text>
</comment>
<dbReference type="PIRSF" id="PIRSF006493">
    <property type="entry name" value="Prok_Ku"/>
    <property type="match status" value="1"/>
</dbReference>
<dbReference type="SUPFAM" id="SSF100939">
    <property type="entry name" value="SPOC domain-like"/>
    <property type="match status" value="1"/>
</dbReference>
<dbReference type="AlphaFoldDB" id="A0A537J0H3"/>
<keyword evidence="2" id="KW-0234">DNA repair</keyword>
<evidence type="ECO:0000256" key="2">
    <source>
        <dbReference type="HAMAP-Rule" id="MF_01875"/>
    </source>
</evidence>
<keyword evidence="1 2" id="KW-0238">DNA-binding</keyword>
<dbReference type="InterPro" id="IPR009187">
    <property type="entry name" value="Prok_Ku"/>
</dbReference>
<dbReference type="Proteomes" id="UP000318834">
    <property type="component" value="Unassembled WGS sequence"/>
</dbReference>
<sequence>MRPIWKGHLTFGLVTIPVKLYTATEAKDVRFRLLHSSCMTPIQNKRYCPHHEQIVDWNDVVRGYEYAKGKFVPVSDEDSDSVPLDTAGTVNVTSFADLSEIDPIYYEKSYYLAPDEGGQKAFRLLHETMEEATKVAVGKVVIKEKEHLVAVRPYDGTLVMSTLYYADEVRAVNDVPELPVQAKVHPNEKKMAMQLIEGLIASFNPAEYRDEYREALQKVIAAKIDGEAVVGVPVRKQEKVVDLMDALRRSLQMTRKEKQPARRPRALRPGSGQASAPRAAAMRERETLKRLHINVSTFQRFTASTA</sequence>